<evidence type="ECO:0000313" key="4">
    <source>
        <dbReference type="Proteomes" id="UP001153069"/>
    </source>
</evidence>
<dbReference type="InterPro" id="IPR000591">
    <property type="entry name" value="DEP_dom"/>
</dbReference>
<evidence type="ECO:0000256" key="1">
    <source>
        <dbReference type="SAM" id="MobiDB-lite"/>
    </source>
</evidence>
<dbReference type="PANTHER" id="PTHR22829">
    <property type="entry name" value="DEP DOMAIN PROTEIN"/>
    <property type="match status" value="1"/>
</dbReference>
<dbReference type="AlphaFoldDB" id="A0A9N8DTZ3"/>
<evidence type="ECO:0000313" key="3">
    <source>
        <dbReference type="EMBL" id="CAB9508982.1"/>
    </source>
</evidence>
<dbReference type="GO" id="GO:0035556">
    <property type="term" value="P:intracellular signal transduction"/>
    <property type="evidence" value="ECO:0007669"/>
    <property type="project" value="InterPro"/>
</dbReference>
<dbReference type="Gene3D" id="1.10.10.10">
    <property type="entry name" value="Winged helix-like DNA-binding domain superfamily/Winged helix DNA-binding domain"/>
    <property type="match status" value="1"/>
</dbReference>
<gene>
    <name evidence="3" type="ORF">SEMRO_369_G128270.1</name>
</gene>
<feature type="region of interest" description="Disordered" evidence="1">
    <location>
        <begin position="91"/>
        <end position="147"/>
    </location>
</feature>
<dbReference type="CDD" id="cd04371">
    <property type="entry name" value="DEP"/>
    <property type="match status" value="1"/>
</dbReference>
<feature type="compositionally biased region" description="Low complexity" evidence="1">
    <location>
        <begin position="292"/>
        <end position="309"/>
    </location>
</feature>
<dbReference type="SMART" id="SM00049">
    <property type="entry name" value="DEP"/>
    <property type="match status" value="1"/>
</dbReference>
<dbReference type="PANTHER" id="PTHR22829:SF16">
    <property type="entry name" value="PH DOMAIN-CONTAINING PROTEIN"/>
    <property type="match status" value="1"/>
</dbReference>
<name>A0A9N8DTZ3_9STRA</name>
<feature type="region of interest" description="Disordered" evidence="1">
    <location>
        <begin position="291"/>
        <end position="323"/>
    </location>
</feature>
<feature type="compositionally biased region" description="Polar residues" evidence="1">
    <location>
        <begin position="126"/>
        <end position="135"/>
    </location>
</feature>
<dbReference type="EMBL" id="CAICTM010000368">
    <property type="protein sequence ID" value="CAB9508982.1"/>
    <property type="molecule type" value="Genomic_DNA"/>
</dbReference>
<dbReference type="OrthoDB" id="446890at2759"/>
<feature type="compositionally biased region" description="Acidic residues" evidence="1">
    <location>
        <begin position="312"/>
        <end position="323"/>
    </location>
</feature>
<dbReference type="PROSITE" id="PS50186">
    <property type="entry name" value="DEP"/>
    <property type="match status" value="1"/>
</dbReference>
<keyword evidence="4" id="KW-1185">Reference proteome</keyword>
<dbReference type="Pfam" id="PF00610">
    <property type="entry name" value="DEP"/>
    <property type="match status" value="1"/>
</dbReference>
<sequence>MSEARRLYSGPPVPPREIIGRRGSRVASTRSIASSITFDDASSTTDYDMSGEFDPFMESSLPPDNPATMPQRRQSGVLMLTPQEQELLADTRPGMPQRRQSQVHLAPVTEESLRASTDSAPARPVRQQSVASGSTRDLRQKVPDAVSSSFSSSAEPVLDYLPFDESMVESKLKELTQKARIFLKVVDIQDRRYHLKTFKRCFIGSEAVDRMLQAGLASSRTEAVELGRNFMKYLGLFRHVTEGHVFKDKYLFYKFQKQQDISNSSNDNQSNSSDESGKNISTSARLLNLIANPGSSSSSNNWYSASHRSTINEDEPTEEASLP</sequence>
<feature type="region of interest" description="Disordered" evidence="1">
    <location>
        <begin position="1"/>
        <end position="28"/>
    </location>
</feature>
<proteinExistence type="predicted"/>
<organism evidence="3 4">
    <name type="scientific">Seminavis robusta</name>
    <dbReference type="NCBI Taxonomy" id="568900"/>
    <lineage>
        <taxon>Eukaryota</taxon>
        <taxon>Sar</taxon>
        <taxon>Stramenopiles</taxon>
        <taxon>Ochrophyta</taxon>
        <taxon>Bacillariophyta</taxon>
        <taxon>Bacillariophyceae</taxon>
        <taxon>Bacillariophycidae</taxon>
        <taxon>Naviculales</taxon>
        <taxon>Naviculaceae</taxon>
        <taxon>Seminavis</taxon>
    </lineage>
</organism>
<dbReference type="InterPro" id="IPR051832">
    <property type="entry name" value="mTOR-Rac_regulators"/>
</dbReference>
<dbReference type="Proteomes" id="UP001153069">
    <property type="component" value="Unassembled WGS sequence"/>
</dbReference>
<protein>
    <submittedName>
        <fullName evidence="3">Rap guanine nucleotide exchange factor 4</fullName>
    </submittedName>
</protein>
<dbReference type="SUPFAM" id="SSF46785">
    <property type="entry name" value="Winged helix' DNA-binding domain"/>
    <property type="match status" value="1"/>
</dbReference>
<feature type="region of interest" description="Disordered" evidence="1">
    <location>
        <begin position="41"/>
        <end position="71"/>
    </location>
</feature>
<dbReference type="GO" id="GO:0023051">
    <property type="term" value="P:regulation of signaling"/>
    <property type="evidence" value="ECO:0007669"/>
    <property type="project" value="TreeGrafter"/>
</dbReference>
<accession>A0A9N8DTZ3</accession>
<dbReference type="InterPro" id="IPR036390">
    <property type="entry name" value="WH_DNA-bd_sf"/>
</dbReference>
<dbReference type="InterPro" id="IPR036388">
    <property type="entry name" value="WH-like_DNA-bd_sf"/>
</dbReference>
<comment type="caution">
    <text evidence="3">The sequence shown here is derived from an EMBL/GenBank/DDBJ whole genome shotgun (WGS) entry which is preliminary data.</text>
</comment>
<reference evidence="3" key="1">
    <citation type="submission" date="2020-06" db="EMBL/GenBank/DDBJ databases">
        <authorList>
            <consortium name="Plant Systems Biology data submission"/>
        </authorList>
    </citation>
    <scope>NUCLEOTIDE SEQUENCE</scope>
    <source>
        <strain evidence="3">D6</strain>
    </source>
</reference>
<evidence type="ECO:0000259" key="2">
    <source>
        <dbReference type="PROSITE" id="PS50186"/>
    </source>
</evidence>
<feature type="domain" description="DEP" evidence="2">
    <location>
        <begin position="177"/>
        <end position="257"/>
    </location>
</feature>